<protein>
    <submittedName>
        <fullName evidence="1">Uncharacterized protein</fullName>
    </submittedName>
</protein>
<organism evidence="1">
    <name type="scientific">Prevotella sp. GTC17262</name>
    <dbReference type="NCBI Taxonomy" id="3236797"/>
    <lineage>
        <taxon>Bacteria</taxon>
        <taxon>Pseudomonadati</taxon>
        <taxon>Bacteroidota</taxon>
        <taxon>Bacteroidia</taxon>
        <taxon>Bacteroidales</taxon>
        <taxon>Prevotellaceae</taxon>
        <taxon>Prevotella</taxon>
    </lineage>
</organism>
<reference evidence="1" key="1">
    <citation type="submission" date="2024-07" db="EMBL/GenBank/DDBJ databases">
        <title>Complete genome sequence of Prevotella sp. YM-2024 GTC17262.</title>
        <authorList>
            <person name="Hayashi M."/>
            <person name="Muto Y."/>
            <person name="Tanaka K."/>
            <person name="Niwa H."/>
        </authorList>
    </citation>
    <scope>NUCLEOTIDE SEQUENCE</scope>
    <source>
        <strain evidence="1">GTC17262</strain>
    </source>
</reference>
<dbReference type="EMBL" id="AP035789">
    <property type="protein sequence ID" value="BFO81599.1"/>
    <property type="molecule type" value="Genomic_DNA"/>
</dbReference>
<gene>
    <name evidence="1" type="ORF">GTC17262_17900</name>
</gene>
<evidence type="ECO:0000313" key="1">
    <source>
        <dbReference type="EMBL" id="BFO81599.1"/>
    </source>
</evidence>
<sequence length="142" mass="16826">MPIRLKFSTFITTKIANLASVCSLHSVIYTFLTMLKDKESLSPSSPEDKQEKIIQPNNRKNKNVMIPKLFNSFLNWTTFFSYLCSKLHKMKNFTLKNEVISSTHLYHNQLNISNLYHNSKNENQEKEWKYRDIRFTENNISD</sequence>
<name>A0AB33JJ18_9BACT</name>
<proteinExistence type="predicted"/>
<accession>A0AB33JJ18</accession>
<dbReference type="AlphaFoldDB" id="A0AB33JJ18"/>